<dbReference type="SUPFAM" id="SSF53697">
    <property type="entry name" value="SIS domain"/>
    <property type="match status" value="1"/>
</dbReference>
<dbReference type="InterPro" id="IPR023214">
    <property type="entry name" value="HAD_sf"/>
</dbReference>
<dbReference type="GO" id="GO:1901135">
    <property type="term" value="P:carbohydrate derivative metabolic process"/>
    <property type="evidence" value="ECO:0007669"/>
    <property type="project" value="InterPro"/>
</dbReference>
<dbReference type="SUPFAM" id="SSF56784">
    <property type="entry name" value="HAD-like"/>
    <property type="match status" value="1"/>
</dbReference>
<sequence length="627" mass="67274">MNHFRDRVDSLPLTIKLALSADVKAISEALQASGDLSVLTIGSGGSLVTAGLLARTIEGLHGNVARSLTPLEFIAAPTLGNGKHVWLISAEGTNPDILAALDAAVKSEASSITVLCNREASMLVEAARDYGSTVLLYETDSQKDGFLATHTLLLSATLICRAAGQIAGSPVPPRWVDPVLRLGRSAATDVLSRSTVIIAFDPLLVDAARLIETNFWEAALINVEAVDFRNFAHGRHLWAAKRGGELGLIALLTDQTRVLWADIAGELPAEVAKAELDFGAPREFLPIDGLMSAMELTGQAGEILGVDPGRPGVPDFGRRIYHVPSLLLQSQGVRGMSPSLRKAAARRRLVGISGLAEEWADAEQAFRERGSSMRFHGLVLDYDGTVVRSSERRQPPRDAVLAGLIRFLDEGGRLAFATGRGDSVGAMLRKVLPERHWPEILVGYYNGGLCIRLDEAVDKSSIDEDVGLSRLAEVIEQCAPSCGISVRRQRVQLCLTAVDGRPLGPVRDFVLKILEENGLRLRTYVSGHSIDVLAPGVDKENVARRLADAVNTADAKFLRIGDSGGYPGNDFALLKEDIGLSVDRVSDDPNGCWNLLPPGVKGPDGLVAYLDRINSEDGSFAIDLMTL</sequence>
<protein>
    <recommendedName>
        <fullName evidence="1">SIS domain-containing protein</fullName>
    </recommendedName>
</protein>
<organism evidence="2 3">
    <name type="scientific">Sphingopyxis indica</name>
    <dbReference type="NCBI Taxonomy" id="436663"/>
    <lineage>
        <taxon>Bacteria</taxon>
        <taxon>Pseudomonadati</taxon>
        <taxon>Pseudomonadota</taxon>
        <taxon>Alphaproteobacteria</taxon>
        <taxon>Sphingomonadales</taxon>
        <taxon>Sphingomonadaceae</taxon>
        <taxon>Sphingopyxis</taxon>
    </lineage>
</organism>
<dbReference type="Proteomes" id="UP000198339">
    <property type="component" value="Unassembled WGS sequence"/>
</dbReference>
<dbReference type="InterPro" id="IPR001347">
    <property type="entry name" value="SIS_dom"/>
</dbReference>
<evidence type="ECO:0000259" key="1">
    <source>
        <dbReference type="PROSITE" id="PS51464"/>
    </source>
</evidence>
<dbReference type="Gene3D" id="3.90.1070.10">
    <property type="match status" value="1"/>
</dbReference>
<dbReference type="AlphaFoldDB" id="A0A239K8S0"/>
<dbReference type="OrthoDB" id="1489290at2"/>
<name>A0A239K8S0_9SPHN</name>
<dbReference type="RefSeq" id="WP_058818164.1">
    <property type="nucleotide sequence ID" value="NZ_FZPA01000013.1"/>
</dbReference>
<accession>A0A239K8S0</accession>
<evidence type="ECO:0000313" key="2">
    <source>
        <dbReference type="EMBL" id="SNT14777.1"/>
    </source>
</evidence>
<dbReference type="EMBL" id="FZPA01000013">
    <property type="protein sequence ID" value="SNT14777.1"/>
    <property type="molecule type" value="Genomic_DNA"/>
</dbReference>
<dbReference type="InterPro" id="IPR036412">
    <property type="entry name" value="HAD-like_sf"/>
</dbReference>
<dbReference type="Gene3D" id="3.40.50.1000">
    <property type="entry name" value="HAD superfamily/HAD-like"/>
    <property type="match status" value="1"/>
</dbReference>
<dbReference type="PROSITE" id="PS51464">
    <property type="entry name" value="SIS"/>
    <property type="match status" value="1"/>
</dbReference>
<evidence type="ECO:0000313" key="3">
    <source>
        <dbReference type="Proteomes" id="UP000198339"/>
    </source>
</evidence>
<feature type="domain" description="SIS" evidence="1">
    <location>
        <begin position="26"/>
        <end position="169"/>
    </location>
</feature>
<dbReference type="InterPro" id="IPR046348">
    <property type="entry name" value="SIS_dom_sf"/>
</dbReference>
<dbReference type="Gene3D" id="3.40.50.10490">
    <property type="entry name" value="Glucose-6-phosphate isomerase like protein, domain 1"/>
    <property type="match status" value="1"/>
</dbReference>
<reference evidence="2 3" key="1">
    <citation type="submission" date="2017-06" db="EMBL/GenBank/DDBJ databases">
        <authorList>
            <person name="Kim H.J."/>
            <person name="Triplett B.A."/>
        </authorList>
    </citation>
    <scope>NUCLEOTIDE SEQUENCE [LARGE SCALE GENOMIC DNA]</scope>
    <source>
        <strain evidence="2 3">DS15</strain>
    </source>
</reference>
<dbReference type="GO" id="GO:0097367">
    <property type="term" value="F:carbohydrate derivative binding"/>
    <property type="evidence" value="ECO:0007669"/>
    <property type="project" value="InterPro"/>
</dbReference>
<proteinExistence type="predicted"/>
<keyword evidence="3" id="KW-1185">Reference proteome</keyword>
<gene>
    <name evidence="2" type="ORF">SAMN06295955_11348</name>
</gene>